<dbReference type="Proteomes" id="UP000826540">
    <property type="component" value="Chromosome"/>
</dbReference>
<evidence type="ECO:0000256" key="1">
    <source>
        <dbReference type="ARBA" id="ARBA00023125"/>
    </source>
</evidence>
<organism evidence="3 4">
    <name type="scientific">Sphaerospermopsis torques-reginae ITEP-024</name>
    <dbReference type="NCBI Taxonomy" id="984208"/>
    <lineage>
        <taxon>Bacteria</taxon>
        <taxon>Bacillati</taxon>
        <taxon>Cyanobacteriota</taxon>
        <taxon>Cyanophyceae</taxon>
        <taxon>Nostocales</taxon>
        <taxon>Aphanizomenonaceae</taxon>
        <taxon>Sphaerospermopsis</taxon>
        <taxon>Sphaerospermopsis torques-reginae</taxon>
    </lineage>
</organism>
<dbReference type="InterPro" id="IPR016032">
    <property type="entry name" value="Sig_transdc_resp-reg_C-effctor"/>
</dbReference>
<evidence type="ECO:0000259" key="2">
    <source>
        <dbReference type="PROSITE" id="PS50043"/>
    </source>
</evidence>
<reference evidence="3 4" key="1">
    <citation type="journal article" date="2022" name="J. Am. Chem. Soc.">
        <title>Biosynthesis of Guanitoxin Enables Global Environmental Detection in Freshwater Cyanobacteria.</title>
        <authorList>
            <person name="Lima S.T."/>
            <person name="Fallon T.R."/>
            <person name="Cordoza J.L."/>
            <person name="Chekan J.R."/>
            <person name="Delbaje E."/>
            <person name="Hopiavuori A.R."/>
            <person name="Alvarenga D.O."/>
            <person name="Wood S.M."/>
            <person name="Luhavaya H."/>
            <person name="Baumgartner J.T."/>
            <person name="Dorr F.A."/>
            <person name="Etchegaray A."/>
            <person name="Pinto E."/>
            <person name="McKinnie S.M.K."/>
            <person name="Fiore M.F."/>
            <person name="Moore B.S."/>
        </authorList>
    </citation>
    <scope>NUCLEOTIDE SEQUENCE [LARGE SCALE GENOMIC DNA]</scope>
    <source>
        <strain evidence="3 4">ITEP-024</strain>
    </source>
</reference>
<dbReference type="SUPFAM" id="SSF46894">
    <property type="entry name" value="C-terminal effector domain of the bipartite response regulators"/>
    <property type="match status" value="1"/>
</dbReference>
<dbReference type="PROSITE" id="PS50043">
    <property type="entry name" value="HTH_LUXR_2"/>
    <property type="match status" value="1"/>
</dbReference>
<dbReference type="PRINTS" id="PR00038">
    <property type="entry name" value="HTHLUXR"/>
</dbReference>
<gene>
    <name evidence="3" type="ORF">K2F26_06060</name>
</gene>
<dbReference type="InterPro" id="IPR000792">
    <property type="entry name" value="Tscrpt_reg_LuxR_C"/>
</dbReference>
<dbReference type="CDD" id="cd06170">
    <property type="entry name" value="LuxR_C_like"/>
    <property type="match status" value="1"/>
</dbReference>
<keyword evidence="1" id="KW-0238">DNA-binding</keyword>
<dbReference type="SMART" id="SM00421">
    <property type="entry name" value="HTH_LUXR"/>
    <property type="match status" value="1"/>
</dbReference>
<sequence length="118" mass="13078">MTLILALRSVAAGASWWDEIATQEIRSSLTLNSAHLSSEHNVKTLNPLTHREIEILQLLAAGKTNHQIAEILYITTGTVRVHVHAILHKLGVDDRQTAVTVGLQKQLISPPIRIHESR</sequence>
<dbReference type="Pfam" id="PF00196">
    <property type="entry name" value="GerE"/>
    <property type="match status" value="1"/>
</dbReference>
<accession>A0ABX8X5Y8</accession>
<dbReference type="PROSITE" id="PS00622">
    <property type="entry name" value="HTH_LUXR_1"/>
    <property type="match status" value="1"/>
</dbReference>
<dbReference type="PANTHER" id="PTHR43214">
    <property type="entry name" value="TWO-COMPONENT RESPONSE REGULATOR"/>
    <property type="match status" value="1"/>
</dbReference>
<evidence type="ECO:0000313" key="3">
    <source>
        <dbReference type="EMBL" id="QYX34118.1"/>
    </source>
</evidence>
<dbReference type="EMBL" id="CP080598">
    <property type="protein sequence ID" value="QYX34118.1"/>
    <property type="molecule type" value="Genomic_DNA"/>
</dbReference>
<proteinExistence type="predicted"/>
<name>A0ABX8X5Y8_9CYAN</name>
<dbReference type="InterPro" id="IPR039420">
    <property type="entry name" value="WalR-like"/>
</dbReference>
<evidence type="ECO:0000313" key="4">
    <source>
        <dbReference type="Proteomes" id="UP000826540"/>
    </source>
</evidence>
<keyword evidence="4" id="KW-1185">Reference proteome</keyword>
<protein>
    <submittedName>
        <fullName evidence="3">Response regulator transcription factor</fullName>
    </submittedName>
</protein>
<dbReference type="Gene3D" id="3.40.50.2300">
    <property type="match status" value="1"/>
</dbReference>
<feature type="domain" description="HTH luxR-type" evidence="2">
    <location>
        <begin position="41"/>
        <end position="106"/>
    </location>
</feature>